<dbReference type="SUPFAM" id="SSF51197">
    <property type="entry name" value="Clavaminate synthase-like"/>
    <property type="match status" value="1"/>
</dbReference>
<dbReference type="Proteomes" id="UP000195557">
    <property type="component" value="Unassembled WGS sequence"/>
</dbReference>
<gene>
    <name evidence="2" type="ORF">BE221DRAFT_81880</name>
</gene>
<dbReference type="eggNOG" id="ENOG502T00B">
    <property type="taxonomic scope" value="Eukaryota"/>
</dbReference>
<proteinExistence type="predicted"/>
<feature type="region of interest" description="Disordered" evidence="1">
    <location>
        <begin position="1"/>
        <end position="39"/>
    </location>
</feature>
<evidence type="ECO:0008006" key="3">
    <source>
        <dbReference type="Google" id="ProtNLM"/>
    </source>
</evidence>
<evidence type="ECO:0000256" key="1">
    <source>
        <dbReference type="SAM" id="MobiDB-lite"/>
    </source>
</evidence>
<sequence length="578" mass="64668">MPRAVPADSAAKRRRCVEDAEDARRGAEPTGSKQRAQRDLDEGRRFLLRAFSTDCFRRADETPTASPRVMDEQTFKHILEGFYGGDVEAILNSCRDESNEAWSESDVEEAMRALHEDGKTINAPFCFAPGAIELKRLMHLESWRVLRRGGASDRGDSDVNTWQRRFDTRAYEHAHRDSERDSETAFATCADPTFDGQLVCGVHSGECEVGVYVSRAGGDVAEWHRDIGNNFTVQLTGGKEWEVEHYTQRDGRGVVAFNNAALIDKPRCGADYFLQPPAWPRSVDKSTVKRFCINAGESVSISKGRFHRVTPVGKDISVSIDVRVTSFSVEERFAEGTFLRYLATRSRDEWLKPFFQQVTTFADSPLVRGDVFPPCLNDFPMPQICWLPFETDFSDGLVLGARLEYIVGAAPNVAGHFDTYSSYSSIMSKKIDDELVGLVFNPVCTCACTTTGKYHVLNIKATSAITNRDLMSEFNIYVDRSSVNEREMEAFENPFTFVRSEPRNASKVQRIRVGTPVDVCAPDSYAITEAFGALRHVLADAGILMEQRKSDVLDFWKAAYARHYGGRLIPDDADAGVP</sequence>
<name>A0A1Y5I809_OSTTA</name>
<protein>
    <recommendedName>
        <fullName evidence="3">JmjC domain-containing protein</fullName>
    </recommendedName>
</protein>
<feature type="compositionally biased region" description="Basic and acidic residues" evidence="1">
    <location>
        <begin position="16"/>
        <end position="27"/>
    </location>
</feature>
<accession>A0A1Y5I809</accession>
<reference evidence="2" key="1">
    <citation type="submission" date="2017-04" db="EMBL/GenBank/DDBJ databases">
        <title>Population genomics of picophytoplankton unveils novel chromosome hypervariability.</title>
        <authorList>
            <consortium name="DOE Joint Genome Institute"/>
            <person name="Blanc-Mathieu R."/>
            <person name="Krasovec M."/>
            <person name="Hebrard M."/>
            <person name="Yau S."/>
            <person name="Desgranges E."/>
            <person name="Martin J."/>
            <person name="Schackwitz W."/>
            <person name="Kuo A."/>
            <person name="Salin G."/>
            <person name="Donnadieu C."/>
            <person name="Desdevises Y."/>
            <person name="Sanchez-Ferandin S."/>
            <person name="Moreau H."/>
            <person name="Rivals E."/>
            <person name="Grigoriev I.V."/>
            <person name="Grimsley N."/>
            <person name="Eyre-Walker A."/>
            <person name="Piganeau G."/>
        </authorList>
    </citation>
    <scope>NUCLEOTIDE SEQUENCE [LARGE SCALE GENOMIC DNA]</scope>
    <source>
        <strain evidence="2">RCC 1115</strain>
    </source>
</reference>
<organism evidence="2">
    <name type="scientific">Ostreococcus tauri</name>
    <name type="common">Marine green alga</name>
    <dbReference type="NCBI Taxonomy" id="70448"/>
    <lineage>
        <taxon>Eukaryota</taxon>
        <taxon>Viridiplantae</taxon>
        <taxon>Chlorophyta</taxon>
        <taxon>Mamiellophyceae</taxon>
        <taxon>Mamiellales</taxon>
        <taxon>Bathycoccaceae</taxon>
        <taxon>Ostreococcus</taxon>
    </lineage>
</organism>
<dbReference type="AlphaFoldDB" id="A0A1Y5I809"/>
<evidence type="ECO:0000313" key="2">
    <source>
        <dbReference type="EMBL" id="OUS45616.1"/>
    </source>
</evidence>
<dbReference type="EMBL" id="KZ155787">
    <property type="protein sequence ID" value="OUS45616.1"/>
    <property type="molecule type" value="Genomic_DNA"/>
</dbReference>
<dbReference type="Gene3D" id="2.60.120.650">
    <property type="entry name" value="Cupin"/>
    <property type="match status" value="1"/>
</dbReference>